<proteinExistence type="predicted"/>
<dbReference type="Proteomes" id="UP001215180">
    <property type="component" value="Unassembled WGS sequence"/>
</dbReference>
<feature type="non-terminal residue" evidence="1">
    <location>
        <position position="1"/>
    </location>
</feature>
<name>A0AAW6NKS7_ENTCL</name>
<dbReference type="RefSeq" id="WP_276201525.1">
    <property type="nucleotide sequence ID" value="NZ_JARJGR010000823.1"/>
</dbReference>
<dbReference type="AlphaFoldDB" id="A0AAW6NKS7"/>
<organism evidence="1 2">
    <name type="scientific">Enterobacter cloacae</name>
    <dbReference type="NCBI Taxonomy" id="550"/>
    <lineage>
        <taxon>Bacteria</taxon>
        <taxon>Pseudomonadati</taxon>
        <taxon>Pseudomonadota</taxon>
        <taxon>Gammaproteobacteria</taxon>
        <taxon>Enterobacterales</taxon>
        <taxon>Enterobacteriaceae</taxon>
        <taxon>Enterobacter</taxon>
        <taxon>Enterobacter cloacae complex</taxon>
    </lineage>
</organism>
<gene>
    <name evidence="1" type="ORF">P3S46_07045</name>
</gene>
<accession>A0AAW6NKS7</accession>
<sequence length="61" mass="6874">PTSIQQQTGVSSALHLLISQFPLYSRRTRDKHDADILRPDADALQPLMAQNGISDQYHTKK</sequence>
<reference evidence="1" key="1">
    <citation type="submission" date="2023-03" db="EMBL/GenBank/DDBJ databases">
        <title>A Study on Prevalence and Characterization of Enterobacter cloacae strains in China.</title>
        <authorList>
            <person name="Zheng Z."/>
        </authorList>
    </citation>
    <scope>NUCLEOTIDE SEQUENCE</scope>
    <source>
        <strain evidence="1">EC77</strain>
    </source>
</reference>
<evidence type="ECO:0000313" key="2">
    <source>
        <dbReference type="Proteomes" id="UP001215180"/>
    </source>
</evidence>
<evidence type="ECO:0000313" key="1">
    <source>
        <dbReference type="EMBL" id="MDF3636959.1"/>
    </source>
</evidence>
<dbReference type="EMBL" id="JARJGR010000823">
    <property type="protein sequence ID" value="MDF3636959.1"/>
    <property type="molecule type" value="Genomic_DNA"/>
</dbReference>
<comment type="caution">
    <text evidence="1">The sequence shown here is derived from an EMBL/GenBank/DDBJ whole genome shotgun (WGS) entry which is preliminary data.</text>
</comment>
<protein>
    <submittedName>
        <fullName evidence="1">Uncharacterized protein</fullName>
    </submittedName>
</protein>